<name>A0A6J4I140_9ACTN</name>
<dbReference type="AlphaFoldDB" id="A0A6J4I140"/>
<gene>
    <name evidence="2" type="ORF">AVDCRST_MAG57-1420</name>
</gene>
<feature type="compositionally biased region" description="Basic and acidic residues" evidence="1">
    <location>
        <begin position="11"/>
        <end position="20"/>
    </location>
</feature>
<proteinExistence type="predicted"/>
<feature type="compositionally biased region" description="Low complexity" evidence="1">
    <location>
        <begin position="75"/>
        <end position="100"/>
    </location>
</feature>
<evidence type="ECO:0000256" key="1">
    <source>
        <dbReference type="SAM" id="MobiDB-lite"/>
    </source>
</evidence>
<feature type="region of interest" description="Disordered" evidence="1">
    <location>
        <begin position="1"/>
        <end position="140"/>
    </location>
</feature>
<evidence type="ECO:0000313" key="2">
    <source>
        <dbReference type="EMBL" id="CAA9237211.1"/>
    </source>
</evidence>
<feature type="non-terminal residue" evidence="2">
    <location>
        <position position="140"/>
    </location>
</feature>
<sequence length="140" mass="14492">GRHLGPGGREGGVRGHDRRGVVAQAAPLLRPGRRGLSHPLLRLRVAQQASTSQRRSGAAPAPRRLPRRPARPRHPGAAARAGGTRPVRRSAAADADVAPDPARHPTRGTRPSCRTPSSAGRPSTPTGDPGSAVAVPARTL</sequence>
<feature type="non-terminal residue" evidence="2">
    <location>
        <position position="1"/>
    </location>
</feature>
<feature type="compositionally biased region" description="Basic residues" evidence="1">
    <location>
        <begin position="64"/>
        <end position="74"/>
    </location>
</feature>
<organism evidence="2">
    <name type="scientific">uncultured Blastococcus sp</name>
    <dbReference type="NCBI Taxonomy" id="217144"/>
    <lineage>
        <taxon>Bacteria</taxon>
        <taxon>Bacillati</taxon>
        <taxon>Actinomycetota</taxon>
        <taxon>Actinomycetes</taxon>
        <taxon>Geodermatophilales</taxon>
        <taxon>Geodermatophilaceae</taxon>
        <taxon>Blastococcus</taxon>
        <taxon>environmental samples</taxon>
    </lineage>
</organism>
<feature type="compositionally biased region" description="Gly residues" evidence="1">
    <location>
        <begin position="1"/>
        <end position="10"/>
    </location>
</feature>
<dbReference type="EMBL" id="CADCTI010000123">
    <property type="protein sequence ID" value="CAA9237211.1"/>
    <property type="molecule type" value="Genomic_DNA"/>
</dbReference>
<accession>A0A6J4I140</accession>
<reference evidence="2" key="1">
    <citation type="submission" date="2020-02" db="EMBL/GenBank/DDBJ databases">
        <authorList>
            <person name="Meier V. D."/>
        </authorList>
    </citation>
    <scope>NUCLEOTIDE SEQUENCE</scope>
    <source>
        <strain evidence="2">AVDCRST_MAG57</strain>
    </source>
</reference>
<protein>
    <submittedName>
        <fullName evidence="2">Uncharacterized protein</fullName>
    </submittedName>
</protein>
<feature type="compositionally biased region" description="Polar residues" evidence="1">
    <location>
        <begin position="112"/>
        <end position="126"/>
    </location>
</feature>